<dbReference type="GO" id="GO:0046933">
    <property type="term" value="F:proton-transporting ATP synthase activity, rotational mechanism"/>
    <property type="evidence" value="ECO:0007669"/>
    <property type="project" value="InterPro"/>
</dbReference>
<name>A0A8J4Q426_9MYCE</name>
<dbReference type="PANTHER" id="PTHR12448:SF0">
    <property type="entry name" value="ATP SYNTHASE SUBUNIT EPSILON, MITOCHONDRIAL"/>
    <property type="match status" value="1"/>
</dbReference>
<comment type="similarity">
    <text evidence="1">Belongs to the eukaryotic ATPase epsilon family.</text>
</comment>
<dbReference type="CDD" id="cd12153">
    <property type="entry name" value="F1-ATPase_epsilon"/>
    <property type="match status" value="1"/>
</dbReference>
<evidence type="ECO:0000313" key="2">
    <source>
        <dbReference type="EMBL" id="KAF2077847.1"/>
    </source>
</evidence>
<gene>
    <name evidence="2" type="ORF">CYY_000809</name>
</gene>
<dbReference type="Gene3D" id="1.10.1620.20">
    <property type="entry name" value="ATP synthase, F1 complex, epsilon subunit superfamily, mitochondrial"/>
    <property type="match status" value="1"/>
</dbReference>
<dbReference type="SUPFAM" id="SSF48690">
    <property type="entry name" value="Epsilon subunit of mitochondrial F1F0-ATP synthase"/>
    <property type="match status" value="1"/>
</dbReference>
<dbReference type="PANTHER" id="PTHR12448">
    <property type="entry name" value="ATP SYNTHASE EPSILON CHAIN, MITOCHONDRIAL"/>
    <property type="match status" value="1"/>
</dbReference>
<protein>
    <recommendedName>
        <fullName evidence="4">ATP synthase subunit epsilon, mitochondrial</fullName>
    </recommendedName>
</protein>
<dbReference type="AlphaFoldDB" id="A0A8J4Q426"/>
<sequence length="73" mass="8245">MAGQFWRAAGLTYLQYSSMCASHLRNALKEPFRATANNREKFESSVTEYVNGKESSTLTLDTALLQKQLKLTK</sequence>
<reference evidence="2" key="1">
    <citation type="submission" date="2020-01" db="EMBL/GenBank/DDBJ databases">
        <title>Development of genomics and gene disruption for Polysphondylium violaceum indicates a role for the polyketide synthase stlB in stalk morphogenesis.</title>
        <authorList>
            <person name="Narita B."/>
            <person name="Kawabe Y."/>
            <person name="Kin K."/>
            <person name="Saito T."/>
            <person name="Gibbs R."/>
            <person name="Kuspa A."/>
            <person name="Muzny D."/>
            <person name="Queller D."/>
            <person name="Richards S."/>
            <person name="Strassman J."/>
            <person name="Sucgang R."/>
            <person name="Worley K."/>
            <person name="Schaap P."/>
        </authorList>
    </citation>
    <scope>NUCLEOTIDE SEQUENCE</scope>
    <source>
        <strain evidence="2">QSvi11</strain>
    </source>
</reference>
<organism evidence="2 3">
    <name type="scientific">Polysphondylium violaceum</name>
    <dbReference type="NCBI Taxonomy" id="133409"/>
    <lineage>
        <taxon>Eukaryota</taxon>
        <taxon>Amoebozoa</taxon>
        <taxon>Evosea</taxon>
        <taxon>Eumycetozoa</taxon>
        <taxon>Dictyostelia</taxon>
        <taxon>Dictyosteliales</taxon>
        <taxon>Dictyosteliaceae</taxon>
        <taxon>Polysphondylium</taxon>
    </lineage>
</organism>
<keyword evidence="3" id="KW-1185">Reference proteome</keyword>
<evidence type="ECO:0000256" key="1">
    <source>
        <dbReference type="ARBA" id="ARBA00009502"/>
    </source>
</evidence>
<accession>A0A8J4Q426</accession>
<dbReference type="GO" id="GO:0005743">
    <property type="term" value="C:mitochondrial inner membrane"/>
    <property type="evidence" value="ECO:0007669"/>
    <property type="project" value="InterPro"/>
</dbReference>
<dbReference type="EMBL" id="AJWJ01000017">
    <property type="protein sequence ID" value="KAF2077847.1"/>
    <property type="molecule type" value="Genomic_DNA"/>
</dbReference>
<evidence type="ECO:0000313" key="3">
    <source>
        <dbReference type="Proteomes" id="UP000695562"/>
    </source>
</evidence>
<dbReference type="InterPro" id="IPR006721">
    <property type="entry name" value="ATP_synth_F1_esu_mt"/>
</dbReference>
<dbReference type="GO" id="GO:0042776">
    <property type="term" value="P:proton motive force-driven mitochondrial ATP synthesis"/>
    <property type="evidence" value="ECO:0007669"/>
    <property type="project" value="TreeGrafter"/>
</dbReference>
<dbReference type="InterPro" id="IPR036742">
    <property type="entry name" value="ATP_synth_F1_esu_sf_mt"/>
</dbReference>
<dbReference type="GO" id="GO:0045259">
    <property type="term" value="C:proton-transporting ATP synthase complex"/>
    <property type="evidence" value="ECO:0007669"/>
    <property type="project" value="InterPro"/>
</dbReference>
<comment type="caution">
    <text evidence="2">The sequence shown here is derived from an EMBL/GenBank/DDBJ whole genome shotgun (WGS) entry which is preliminary data.</text>
</comment>
<proteinExistence type="inferred from homology"/>
<dbReference type="Proteomes" id="UP000695562">
    <property type="component" value="Unassembled WGS sequence"/>
</dbReference>
<dbReference type="Pfam" id="PF04627">
    <property type="entry name" value="ATP-synt_Eps"/>
    <property type="match status" value="1"/>
</dbReference>
<dbReference type="OrthoDB" id="269124at2759"/>
<evidence type="ECO:0008006" key="4">
    <source>
        <dbReference type="Google" id="ProtNLM"/>
    </source>
</evidence>